<dbReference type="GO" id="GO:0004459">
    <property type="term" value="F:L-lactate dehydrogenase (NAD+) activity"/>
    <property type="evidence" value="ECO:0007669"/>
    <property type="project" value="TreeGrafter"/>
</dbReference>
<proteinExistence type="inferred from homology"/>
<organism evidence="10 11">
    <name type="scientific">Candidatus Nitrosotenuis uzonensis</name>
    <dbReference type="NCBI Taxonomy" id="1407055"/>
    <lineage>
        <taxon>Archaea</taxon>
        <taxon>Nitrososphaerota</taxon>
        <taxon>Candidatus Nitrosotenuis</taxon>
    </lineage>
</organism>
<dbReference type="Proteomes" id="UP000655759">
    <property type="component" value="Unassembled WGS sequence"/>
</dbReference>
<dbReference type="PANTHER" id="PTHR43128">
    <property type="entry name" value="L-2-HYDROXYCARBOXYLATE DEHYDROGENASE (NAD(P)(+))"/>
    <property type="match status" value="1"/>
</dbReference>
<dbReference type="InterPro" id="IPR001557">
    <property type="entry name" value="L-lactate/malate_DH"/>
</dbReference>
<dbReference type="EMBL" id="CAJNAQ010000002">
    <property type="protein sequence ID" value="CAE6487655.1"/>
    <property type="molecule type" value="Genomic_DNA"/>
</dbReference>
<gene>
    <name evidence="10" type="ORF">NUZ5A_20349</name>
</gene>
<evidence type="ECO:0000256" key="3">
    <source>
        <dbReference type="ARBA" id="ARBA00023002"/>
    </source>
</evidence>
<evidence type="ECO:0000313" key="11">
    <source>
        <dbReference type="Proteomes" id="UP000655759"/>
    </source>
</evidence>
<dbReference type="SUPFAM" id="SSF56327">
    <property type="entry name" value="LDH C-terminal domain-like"/>
    <property type="match status" value="1"/>
</dbReference>
<dbReference type="Gene3D" id="3.90.110.10">
    <property type="entry name" value="Lactate dehydrogenase/glycoside hydrolase, family 4, C-terminal"/>
    <property type="match status" value="1"/>
</dbReference>
<evidence type="ECO:0000256" key="7">
    <source>
        <dbReference type="RuleBase" id="RU003369"/>
    </source>
</evidence>
<dbReference type="PIRSF" id="PIRSF000102">
    <property type="entry name" value="Lac_mal_DH"/>
    <property type="match status" value="1"/>
</dbReference>
<dbReference type="InterPro" id="IPR036291">
    <property type="entry name" value="NAD(P)-bd_dom_sf"/>
</dbReference>
<keyword evidence="3 7" id="KW-0560">Oxidoreductase</keyword>
<dbReference type="PRINTS" id="PR00086">
    <property type="entry name" value="LLDHDRGNASE"/>
</dbReference>
<reference evidence="10" key="1">
    <citation type="submission" date="2021-02" db="EMBL/GenBank/DDBJ databases">
        <authorList>
            <person name="Han P."/>
        </authorList>
    </citation>
    <scope>NUCLEOTIDE SEQUENCE</scope>
    <source>
        <strain evidence="10">Candidatus Nitrosotenuis uzonensis 5A</strain>
    </source>
</reference>
<accession>A0A812EWX8</accession>
<dbReference type="SUPFAM" id="SSF51735">
    <property type="entry name" value="NAD(P)-binding Rossmann-fold domains"/>
    <property type="match status" value="1"/>
</dbReference>
<dbReference type="InterPro" id="IPR022383">
    <property type="entry name" value="Lactate/malate_DH_C"/>
</dbReference>
<feature type="binding site" evidence="6">
    <location>
        <begin position="113"/>
        <end position="115"/>
    </location>
    <ligand>
        <name>NAD(+)</name>
        <dbReference type="ChEBI" id="CHEBI:57540"/>
    </ligand>
</feature>
<dbReference type="RefSeq" id="WP_205098102.1">
    <property type="nucleotide sequence ID" value="NZ_CAJNAQ010000002.1"/>
</dbReference>
<dbReference type="Pfam" id="PF00056">
    <property type="entry name" value="Ldh_1_N"/>
    <property type="match status" value="1"/>
</dbReference>
<dbReference type="GO" id="GO:0006089">
    <property type="term" value="P:lactate metabolic process"/>
    <property type="evidence" value="ECO:0007669"/>
    <property type="project" value="TreeGrafter"/>
</dbReference>
<sequence>MISIIGSGRVGSTIAFLCGSSGLDNILLVNRDGKKAYGIALDISNAIPQTSSISITGTSDYTKIAGSDVIIIAVSASMHVVSRTELLHEHASLIREISSKIKQHAPDSKILVVTNPVDVLTYVIQKHEDLPPKNVLGIASSLDSSRFRYILARELKTNQSEISGALVMGEHDDSMVPIFSNARFGSKKVSDLLTGENMDRIKSDVRNYWKSLRDSHWYSVFGIAKNTFAIAEAIIKNHDLETSASVLLEGQYGLTDVCIGVPLIVNNDGIKQIRTINLEKAEAEALYISSNRVKENIHKVFALGT</sequence>
<evidence type="ECO:0000256" key="5">
    <source>
        <dbReference type="PIRSR" id="PIRSR000102-1"/>
    </source>
</evidence>
<evidence type="ECO:0000259" key="9">
    <source>
        <dbReference type="Pfam" id="PF02866"/>
    </source>
</evidence>
<dbReference type="Gene3D" id="3.40.50.720">
    <property type="entry name" value="NAD(P)-binding Rossmann-like Domain"/>
    <property type="match status" value="1"/>
</dbReference>
<evidence type="ECO:0000259" key="8">
    <source>
        <dbReference type="Pfam" id="PF00056"/>
    </source>
</evidence>
<feature type="binding site" evidence="6">
    <location>
        <begin position="6"/>
        <end position="11"/>
    </location>
    <ligand>
        <name>NAD(+)</name>
        <dbReference type="ChEBI" id="CHEBI:57540"/>
    </ligand>
</feature>
<evidence type="ECO:0000256" key="6">
    <source>
        <dbReference type="PIRSR" id="PIRSR000102-3"/>
    </source>
</evidence>
<feature type="active site" description="Proton acceptor" evidence="5">
    <location>
        <position position="171"/>
    </location>
</feature>
<protein>
    <submittedName>
        <fullName evidence="10">Lactate/malate dehydrogenase</fullName>
    </submittedName>
</protein>
<keyword evidence="2" id="KW-0816">Tricarboxylic acid cycle</keyword>
<comment type="similarity">
    <text evidence="1 7">Belongs to the LDH/MDH superfamily.</text>
</comment>
<evidence type="ECO:0000313" key="10">
    <source>
        <dbReference type="EMBL" id="CAE6487655.1"/>
    </source>
</evidence>
<dbReference type="GO" id="GO:0006099">
    <property type="term" value="P:tricarboxylic acid cycle"/>
    <property type="evidence" value="ECO:0007669"/>
    <property type="project" value="UniProtKB-KW"/>
</dbReference>
<evidence type="ECO:0000256" key="2">
    <source>
        <dbReference type="ARBA" id="ARBA00022532"/>
    </source>
</evidence>
<comment type="caution">
    <text evidence="10">The sequence shown here is derived from an EMBL/GenBank/DDBJ whole genome shotgun (WGS) entry which is preliminary data.</text>
</comment>
<keyword evidence="4 6" id="KW-0520">NAD</keyword>
<dbReference type="InterPro" id="IPR015955">
    <property type="entry name" value="Lactate_DH/Glyco_Ohase_4_C"/>
</dbReference>
<dbReference type="AlphaFoldDB" id="A0A812EWX8"/>
<dbReference type="PANTHER" id="PTHR43128:SF16">
    <property type="entry name" value="L-LACTATE DEHYDROGENASE"/>
    <property type="match status" value="1"/>
</dbReference>
<evidence type="ECO:0000256" key="1">
    <source>
        <dbReference type="ARBA" id="ARBA00008104"/>
    </source>
</evidence>
<feature type="domain" description="Lactate/malate dehydrogenase C-terminal" evidence="9">
    <location>
        <begin position="141"/>
        <end position="302"/>
    </location>
</feature>
<evidence type="ECO:0000256" key="4">
    <source>
        <dbReference type="ARBA" id="ARBA00023027"/>
    </source>
</evidence>
<name>A0A812EWX8_9ARCH</name>
<dbReference type="Pfam" id="PF02866">
    <property type="entry name" value="Ldh_1_C"/>
    <property type="match status" value="1"/>
</dbReference>
<dbReference type="InterPro" id="IPR001236">
    <property type="entry name" value="Lactate/malate_DH_N"/>
</dbReference>
<feature type="domain" description="Lactate/malate dehydrogenase N-terminal" evidence="8">
    <location>
        <begin position="2"/>
        <end position="137"/>
    </location>
</feature>